<dbReference type="AlphaFoldDB" id="A0A3N7ENW6"/>
<dbReference type="InParanoid" id="A0A3N7ENW6"/>
<gene>
    <name evidence="1" type="ORF">POPTR_002G047566</name>
</gene>
<keyword evidence="2" id="KW-1185">Reference proteome</keyword>
<protein>
    <submittedName>
        <fullName evidence="1">Uncharacterized protein</fullName>
    </submittedName>
</protein>
<dbReference type="EMBL" id="CM009291">
    <property type="protein sequence ID" value="RQO86515.1"/>
    <property type="molecule type" value="Genomic_DNA"/>
</dbReference>
<accession>A0A3N7ENW6</accession>
<evidence type="ECO:0000313" key="1">
    <source>
        <dbReference type="EMBL" id="RQO86515.1"/>
    </source>
</evidence>
<name>A0A3N7ENW6_POPTR</name>
<sequence length="90" mass="10976">MLRLGADGSSWCKYRKVVPSMPLYRMEIPLRNYDQKIAKILLYQVLTGRNMFPNYFIPIEKSRRGKRLDWKVLQFIDEIRTRNSSFWFRK</sequence>
<evidence type="ECO:0000313" key="2">
    <source>
        <dbReference type="Proteomes" id="UP000006729"/>
    </source>
</evidence>
<proteinExistence type="predicted"/>
<organism evidence="1 2">
    <name type="scientific">Populus trichocarpa</name>
    <name type="common">Western balsam poplar</name>
    <name type="synonym">Populus balsamifera subsp. trichocarpa</name>
    <dbReference type="NCBI Taxonomy" id="3694"/>
    <lineage>
        <taxon>Eukaryota</taxon>
        <taxon>Viridiplantae</taxon>
        <taxon>Streptophyta</taxon>
        <taxon>Embryophyta</taxon>
        <taxon>Tracheophyta</taxon>
        <taxon>Spermatophyta</taxon>
        <taxon>Magnoliopsida</taxon>
        <taxon>eudicotyledons</taxon>
        <taxon>Gunneridae</taxon>
        <taxon>Pentapetalae</taxon>
        <taxon>rosids</taxon>
        <taxon>fabids</taxon>
        <taxon>Malpighiales</taxon>
        <taxon>Salicaceae</taxon>
        <taxon>Saliceae</taxon>
        <taxon>Populus</taxon>
    </lineage>
</organism>
<reference evidence="1 2" key="1">
    <citation type="journal article" date="2006" name="Science">
        <title>The genome of black cottonwood, Populus trichocarpa (Torr. &amp; Gray).</title>
        <authorList>
            <person name="Tuskan G.A."/>
            <person name="Difazio S."/>
            <person name="Jansson S."/>
            <person name="Bohlmann J."/>
            <person name="Grigoriev I."/>
            <person name="Hellsten U."/>
            <person name="Putnam N."/>
            <person name="Ralph S."/>
            <person name="Rombauts S."/>
            <person name="Salamov A."/>
            <person name="Schein J."/>
            <person name="Sterck L."/>
            <person name="Aerts A."/>
            <person name="Bhalerao R.R."/>
            <person name="Bhalerao R.P."/>
            <person name="Blaudez D."/>
            <person name="Boerjan W."/>
            <person name="Brun A."/>
            <person name="Brunner A."/>
            <person name="Busov V."/>
            <person name="Campbell M."/>
            <person name="Carlson J."/>
            <person name="Chalot M."/>
            <person name="Chapman J."/>
            <person name="Chen G.L."/>
            <person name="Cooper D."/>
            <person name="Coutinho P.M."/>
            <person name="Couturier J."/>
            <person name="Covert S."/>
            <person name="Cronk Q."/>
            <person name="Cunningham R."/>
            <person name="Davis J."/>
            <person name="Degroeve S."/>
            <person name="Dejardin A."/>
            <person name="Depamphilis C."/>
            <person name="Detter J."/>
            <person name="Dirks B."/>
            <person name="Dubchak I."/>
            <person name="Duplessis S."/>
            <person name="Ehlting J."/>
            <person name="Ellis B."/>
            <person name="Gendler K."/>
            <person name="Goodstein D."/>
            <person name="Gribskov M."/>
            <person name="Grimwood J."/>
            <person name="Groover A."/>
            <person name="Gunter L."/>
            <person name="Hamberger B."/>
            <person name="Heinze B."/>
            <person name="Helariutta Y."/>
            <person name="Henrissat B."/>
            <person name="Holligan D."/>
            <person name="Holt R."/>
            <person name="Huang W."/>
            <person name="Islam-Faridi N."/>
            <person name="Jones S."/>
            <person name="Jones-Rhoades M."/>
            <person name="Jorgensen R."/>
            <person name="Joshi C."/>
            <person name="Kangasjarvi J."/>
            <person name="Karlsson J."/>
            <person name="Kelleher C."/>
            <person name="Kirkpatrick R."/>
            <person name="Kirst M."/>
            <person name="Kohler A."/>
            <person name="Kalluri U."/>
            <person name="Larimer F."/>
            <person name="Leebens-Mack J."/>
            <person name="Leple J.C."/>
            <person name="Locascio P."/>
            <person name="Lou Y."/>
            <person name="Lucas S."/>
            <person name="Martin F."/>
            <person name="Montanini B."/>
            <person name="Napoli C."/>
            <person name="Nelson D.R."/>
            <person name="Nelson C."/>
            <person name="Nieminen K."/>
            <person name="Nilsson O."/>
            <person name="Pereda V."/>
            <person name="Peter G."/>
            <person name="Philippe R."/>
            <person name="Pilate G."/>
            <person name="Poliakov A."/>
            <person name="Razumovskaya J."/>
            <person name="Richardson P."/>
            <person name="Rinaldi C."/>
            <person name="Ritland K."/>
            <person name="Rouze P."/>
            <person name="Ryaboy D."/>
            <person name="Schmutz J."/>
            <person name="Schrader J."/>
            <person name="Segerman B."/>
            <person name="Shin H."/>
            <person name="Siddiqui A."/>
            <person name="Sterky F."/>
            <person name="Terry A."/>
            <person name="Tsai C.J."/>
            <person name="Uberbacher E."/>
            <person name="Unneberg P."/>
            <person name="Vahala J."/>
            <person name="Wall K."/>
            <person name="Wessler S."/>
            <person name="Yang G."/>
            <person name="Yin T."/>
            <person name="Douglas C."/>
            <person name="Marra M."/>
            <person name="Sandberg G."/>
            <person name="Van de Peer Y."/>
            <person name="Rokhsar D."/>
        </authorList>
    </citation>
    <scope>NUCLEOTIDE SEQUENCE [LARGE SCALE GENOMIC DNA]</scope>
    <source>
        <strain evidence="2">cv. Nisqually</strain>
    </source>
</reference>
<dbReference type="Proteomes" id="UP000006729">
    <property type="component" value="Chromosome 2"/>
</dbReference>